<proteinExistence type="predicted"/>
<feature type="compositionally biased region" description="Basic and acidic residues" evidence="1">
    <location>
        <begin position="1"/>
        <end position="10"/>
    </location>
</feature>
<gene>
    <name evidence="2" type="ordered locus">CHY_0332</name>
</gene>
<feature type="region of interest" description="Disordered" evidence="1">
    <location>
        <begin position="1"/>
        <end position="36"/>
    </location>
</feature>
<dbReference type="HOGENOM" id="CLU_3355219_0_0_9"/>
<dbReference type="InParanoid" id="Q3AF89"/>
<dbReference type="STRING" id="246194.CHY_0332"/>
<dbReference type="Proteomes" id="UP000002706">
    <property type="component" value="Chromosome"/>
</dbReference>
<evidence type="ECO:0000313" key="2">
    <source>
        <dbReference type="EMBL" id="ABB15879.1"/>
    </source>
</evidence>
<protein>
    <submittedName>
        <fullName evidence="2">Uncharacterized protein</fullName>
    </submittedName>
</protein>
<keyword evidence="3" id="KW-1185">Reference proteome</keyword>
<name>Q3AF89_CARHZ</name>
<reference evidence="2 3" key="1">
    <citation type="journal article" date="2005" name="PLoS Genet.">
        <title>Life in hot carbon monoxide: the complete genome sequence of Carboxydothermus hydrogenoformans Z-2901.</title>
        <authorList>
            <person name="Wu M."/>
            <person name="Ren Q."/>
            <person name="Durkin A.S."/>
            <person name="Daugherty S.C."/>
            <person name="Brinkac L.M."/>
            <person name="Dodson R.J."/>
            <person name="Madupu R."/>
            <person name="Sullivan S.A."/>
            <person name="Kolonay J.F."/>
            <person name="Haft D.H."/>
            <person name="Nelson W.C."/>
            <person name="Tallon L.J."/>
            <person name="Jones K.M."/>
            <person name="Ulrich L.E."/>
            <person name="Gonzalez J.M."/>
            <person name="Zhulin I.B."/>
            <person name="Robb F.T."/>
            <person name="Eisen J.A."/>
        </authorList>
    </citation>
    <scope>NUCLEOTIDE SEQUENCE [LARGE SCALE GENOMIC DNA]</scope>
    <source>
        <strain evidence="3">ATCC BAA-161 / DSM 6008 / Z-2901</strain>
    </source>
</reference>
<evidence type="ECO:0000256" key="1">
    <source>
        <dbReference type="SAM" id="MobiDB-lite"/>
    </source>
</evidence>
<evidence type="ECO:0000313" key="3">
    <source>
        <dbReference type="Proteomes" id="UP000002706"/>
    </source>
</evidence>
<accession>Q3AF89</accession>
<dbReference type="EMBL" id="CP000141">
    <property type="protein sequence ID" value="ABB15879.1"/>
    <property type="molecule type" value="Genomic_DNA"/>
</dbReference>
<sequence length="36" mass="4129">MTVSREEYKIISKRKGKNDAGEEYRNASMQRGKPLG</sequence>
<dbReference type="AlphaFoldDB" id="Q3AF89"/>
<dbReference type="KEGG" id="chy:CHY_0332"/>
<organism evidence="2 3">
    <name type="scientific">Carboxydothermus hydrogenoformans (strain ATCC BAA-161 / DSM 6008 / Z-2901)</name>
    <dbReference type="NCBI Taxonomy" id="246194"/>
    <lineage>
        <taxon>Bacteria</taxon>
        <taxon>Bacillati</taxon>
        <taxon>Bacillota</taxon>
        <taxon>Clostridia</taxon>
        <taxon>Thermoanaerobacterales</taxon>
        <taxon>Thermoanaerobacteraceae</taxon>
        <taxon>Carboxydothermus</taxon>
    </lineage>
</organism>